<reference evidence="2 3" key="1">
    <citation type="submission" date="2017-03" db="EMBL/GenBank/DDBJ databases">
        <authorList>
            <person name="Afonso C.L."/>
            <person name="Miller P.J."/>
            <person name="Scott M.A."/>
            <person name="Spackman E."/>
            <person name="Goraichik I."/>
            <person name="Dimitrov K.M."/>
            <person name="Suarez D.L."/>
            <person name="Swayne D.E."/>
        </authorList>
    </citation>
    <scope>NUCLEOTIDE SEQUENCE [LARGE SCALE GENOMIC DNA]</scope>
    <source>
        <strain evidence="2">Genome sequencing of Nitrospira japonica strain NJ11</strain>
    </source>
</reference>
<sequence>MRFSQPLAVALSQALIATGCSFIIPSTQTTTPERYCGPVRPMNVEIAHAPASVDPTAIPLSERSLQLAAVMNVLPLLSKMAVLDHAGESHGLAFLELRQMLTDRLLLTLFEVSSTTAEIVCERDRADQVADRMDEIDSARVKKLTLVSIVVAGVASIVSGAIGLAGAATTASDASTVASGVLASLFGGMALFTATKQEFSHERNLLKEVWDNPTRSTIFSPAVWRFLQRPHHADRSATARDDVINAWRQQGRLGEPGSPGEDDRMALIFGAGGTYASADLRARASMLETLEAHVQLFSEELEQFLGEFIHVRHEAMKGAGQ</sequence>
<keyword evidence="1" id="KW-1133">Transmembrane helix</keyword>
<dbReference type="STRING" id="1325564.NSJP_0378"/>
<evidence type="ECO:0000256" key="1">
    <source>
        <dbReference type="SAM" id="Phobius"/>
    </source>
</evidence>
<proteinExistence type="predicted"/>
<name>A0A1W1I0M3_9BACT</name>
<organism evidence="2 3">
    <name type="scientific">Nitrospira japonica</name>
    <dbReference type="NCBI Taxonomy" id="1325564"/>
    <lineage>
        <taxon>Bacteria</taxon>
        <taxon>Pseudomonadati</taxon>
        <taxon>Nitrospirota</taxon>
        <taxon>Nitrospiria</taxon>
        <taxon>Nitrospirales</taxon>
        <taxon>Nitrospiraceae</taxon>
        <taxon>Nitrospira</taxon>
    </lineage>
</organism>
<protein>
    <submittedName>
        <fullName evidence="2">Uncharacterized protein</fullName>
    </submittedName>
</protein>
<dbReference type="KEGG" id="nja:NSJP_0378"/>
<keyword evidence="3" id="KW-1185">Reference proteome</keyword>
<gene>
    <name evidence="2" type="ORF">NSJP_0378</name>
</gene>
<evidence type="ECO:0000313" key="2">
    <source>
        <dbReference type="EMBL" id="SLM46550.1"/>
    </source>
</evidence>
<keyword evidence="1" id="KW-0812">Transmembrane</keyword>
<feature type="transmembrane region" description="Helical" evidence="1">
    <location>
        <begin position="174"/>
        <end position="194"/>
    </location>
</feature>
<dbReference type="EMBL" id="LT828648">
    <property type="protein sequence ID" value="SLM46550.1"/>
    <property type="molecule type" value="Genomic_DNA"/>
</dbReference>
<dbReference type="AlphaFoldDB" id="A0A1W1I0M3"/>
<dbReference type="Proteomes" id="UP000192042">
    <property type="component" value="Chromosome I"/>
</dbReference>
<dbReference type="PROSITE" id="PS51257">
    <property type="entry name" value="PROKAR_LIPOPROTEIN"/>
    <property type="match status" value="1"/>
</dbReference>
<keyword evidence="1" id="KW-0472">Membrane</keyword>
<dbReference type="RefSeq" id="WP_080885216.1">
    <property type="nucleotide sequence ID" value="NZ_LT828648.1"/>
</dbReference>
<accession>A0A1W1I0M3</accession>
<evidence type="ECO:0000313" key="3">
    <source>
        <dbReference type="Proteomes" id="UP000192042"/>
    </source>
</evidence>
<feature type="transmembrane region" description="Helical" evidence="1">
    <location>
        <begin position="144"/>
        <end position="168"/>
    </location>
</feature>